<accession>A0A2U2DMZ3</accession>
<keyword evidence="1" id="KW-0472">Membrane</keyword>
<keyword evidence="1" id="KW-1133">Transmembrane helix</keyword>
<feature type="transmembrane region" description="Helical" evidence="1">
    <location>
        <begin position="228"/>
        <end position="248"/>
    </location>
</feature>
<dbReference type="OrthoDB" id="5245199at2"/>
<feature type="transmembrane region" description="Helical" evidence="1">
    <location>
        <begin position="49"/>
        <end position="74"/>
    </location>
</feature>
<gene>
    <name evidence="2" type="ORF">DEM27_19430</name>
</gene>
<keyword evidence="1" id="KW-0812">Transmembrane</keyword>
<dbReference type="Proteomes" id="UP000245252">
    <property type="component" value="Unassembled WGS sequence"/>
</dbReference>
<feature type="transmembrane region" description="Helical" evidence="1">
    <location>
        <begin position="376"/>
        <end position="393"/>
    </location>
</feature>
<organism evidence="2 3">
    <name type="scientific">Metarhizobium album</name>
    <dbReference type="NCBI Taxonomy" id="2182425"/>
    <lineage>
        <taxon>Bacteria</taxon>
        <taxon>Pseudomonadati</taxon>
        <taxon>Pseudomonadota</taxon>
        <taxon>Alphaproteobacteria</taxon>
        <taxon>Hyphomicrobiales</taxon>
        <taxon>Rhizobiaceae</taxon>
        <taxon>Metarhizobium</taxon>
    </lineage>
</organism>
<feature type="transmembrane region" description="Helical" evidence="1">
    <location>
        <begin position="149"/>
        <end position="175"/>
    </location>
</feature>
<protein>
    <submittedName>
        <fullName evidence="2">Uncharacterized protein</fullName>
    </submittedName>
</protein>
<feature type="transmembrane region" description="Helical" evidence="1">
    <location>
        <begin position="81"/>
        <end position="101"/>
    </location>
</feature>
<feature type="transmembrane region" description="Helical" evidence="1">
    <location>
        <begin position="195"/>
        <end position="216"/>
    </location>
</feature>
<feature type="transmembrane region" description="Helical" evidence="1">
    <location>
        <begin position="254"/>
        <end position="271"/>
    </location>
</feature>
<evidence type="ECO:0000313" key="2">
    <source>
        <dbReference type="EMBL" id="PWE54688.1"/>
    </source>
</evidence>
<dbReference type="EMBL" id="QFBC01000009">
    <property type="protein sequence ID" value="PWE54688.1"/>
    <property type="molecule type" value="Genomic_DNA"/>
</dbReference>
<sequence>MPGAPISRWTMSYFAVSLVCLLSGLAAMGSGFGFPSGDVGAPDTLVVVHLLAIGWLGLLFCGALLQFVPVLAAARPRFASVAAPALVMLVFGLSALLAGFLSLGGRAGFDLAIMPVGAALLVSAFIALAVSYAATILSRPEIDLSGKLVLVGLVSLLVTIALGATFTGVLSGMLSTEWSAELLLRGLPVHAFSGVAGWMSITAVGVSYRLFSMFMLAPESGFSTRRLIAGLVAALAMLWVSPFAALAYPGADVAVEWIAVALFAGALFVYLSDVFRMVRSRRRKTLELNTLAGVGSLVYLLAAVVMVAMHQLFPDTLAFGPAAIYALAMGWLSGLGLAQLYKIVPFVTWLEAYGPVMGRAAVPRVQDLVRESRGRSWFILYHAGVLLGVAGLLCGAELAFHLAAWVEFAAVAGLAVELFHARRLGYAPADIRLPKGAVRPHLLFANQI</sequence>
<feature type="transmembrane region" description="Helical" evidence="1">
    <location>
        <begin position="319"/>
        <end position="341"/>
    </location>
</feature>
<dbReference type="RefSeq" id="WP_109459908.1">
    <property type="nucleotide sequence ID" value="NZ_QFBC01000009.1"/>
</dbReference>
<evidence type="ECO:0000256" key="1">
    <source>
        <dbReference type="SAM" id="Phobius"/>
    </source>
</evidence>
<proteinExistence type="predicted"/>
<dbReference type="AlphaFoldDB" id="A0A2U2DMZ3"/>
<keyword evidence="3" id="KW-1185">Reference proteome</keyword>
<comment type="caution">
    <text evidence="2">The sequence shown here is derived from an EMBL/GenBank/DDBJ whole genome shotgun (WGS) entry which is preliminary data.</text>
</comment>
<feature type="transmembrane region" description="Helical" evidence="1">
    <location>
        <begin position="291"/>
        <end position="313"/>
    </location>
</feature>
<evidence type="ECO:0000313" key="3">
    <source>
        <dbReference type="Proteomes" id="UP000245252"/>
    </source>
</evidence>
<feature type="transmembrane region" description="Helical" evidence="1">
    <location>
        <begin position="113"/>
        <end position="137"/>
    </location>
</feature>
<reference evidence="2 3" key="1">
    <citation type="submission" date="2018-05" db="EMBL/GenBank/DDBJ databases">
        <title>The draft genome of strain NS-104.</title>
        <authorList>
            <person name="Hang P."/>
            <person name="Jiang J."/>
        </authorList>
    </citation>
    <scope>NUCLEOTIDE SEQUENCE [LARGE SCALE GENOMIC DNA]</scope>
    <source>
        <strain evidence="2 3">NS-104</strain>
    </source>
</reference>
<name>A0A2U2DMZ3_9HYPH</name>